<dbReference type="Gene3D" id="2.30.40.10">
    <property type="entry name" value="Urease, subunit C, domain 1"/>
    <property type="match status" value="1"/>
</dbReference>
<evidence type="ECO:0000256" key="1">
    <source>
        <dbReference type="ARBA" id="ARBA00001947"/>
    </source>
</evidence>
<evidence type="ECO:0000313" key="6">
    <source>
        <dbReference type="EMBL" id="MEE3851485.1"/>
    </source>
</evidence>
<dbReference type="InterPro" id="IPR006680">
    <property type="entry name" value="Amidohydro-rel"/>
</dbReference>
<evidence type="ECO:0000313" key="7">
    <source>
        <dbReference type="Proteomes" id="UP001347146"/>
    </source>
</evidence>
<dbReference type="Proteomes" id="UP001347146">
    <property type="component" value="Unassembled WGS sequence"/>
</dbReference>
<evidence type="ECO:0000256" key="2">
    <source>
        <dbReference type="ARBA" id="ARBA00022723"/>
    </source>
</evidence>
<protein>
    <submittedName>
        <fullName evidence="6">Amidohydrolase family protein</fullName>
    </submittedName>
</protein>
<feature type="domain" description="Amidohydrolase-related" evidence="5">
    <location>
        <begin position="65"/>
        <end position="414"/>
    </location>
</feature>
<keyword evidence="2" id="KW-0479">Metal-binding</keyword>
<dbReference type="InterPro" id="IPR051607">
    <property type="entry name" value="Metallo-dep_hydrolases"/>
</dbReference>
<accession>A0ABU7MEE9</accession>
<keyword evidence="7" id="KW-1185">Reference proteome</keyword>
<dbReference type="Gene3D" id="3.20.20.140">
    <property type="entry name" value="Metal-dependent hydrolases"/>
    <property type="match status" value="1"/>
</dbReference>
<dbReference type="InterPro" id="IPR032466">
    <property type="entry name" value="Metal_Hydrolase"/>
</dbReference>
<keyword evidence="3" id="KW-0378">Hydrolase</keyword>
<gene>
    <name evidence="6" type="ORF">VZC37_14155</name>
</gene>
<keyword evidence="4" id="KW-0862">Zinc</keyword>
<dbReference type="RefSeq" id="WP_330433223.1">
    <property type="nucleotide sequence ID" value="NZ_JAZDUF010000004.1"/>
</dbReference>
<evidence type="ECO:0000256" key="4">
    <source>
        <dbReference type="ARBA" id="ARBA00022833"/>
    </source>
</evidence>
<evidence type="ECO:0000256" key="3">
    <source>
        <dbReference type="ARBA" id="ARBA00022801"/>
    </source>
</evidence>
<comment type="cofactor">
    <cofactor evidence="1">
        <name>Zn(2+)</name>
        <dbReference type="ChEBI" id="CHEBI:29105"/>
    </cofactor>
</comment>
<proteinExistence type="predicted"/>
<comment type="caution">
    <text evidence="6">The sequence shown here is derived from an EMBL/GenBank/DDBJ whole genome shotgun (WGS) entry which is preliminary data.</text>
</comment>
<dbReference type="EMBL" id="JAZDUF010000004">
    <property type="protein sequence ID" value="MEE3851485.1"/>
    <property type="molecule type" value="Genomic_DNA"/>
</dbReference>
<reference evidence="6 7" key="1">
    <citation type="submission" date="2024-01" db="EMBL/GenBank/DDBJ databases">
        <title>Draft genome sequence of Gordonia sp. LSe1-13.</title>
        <authorList>
            <person name="Suphannarot A."/>
            <person name="Mingma R."/>
        </authorList>
    </citation>
    <scope>NUCLEOTIDE SEQUENCE [LARGE SCALE GENOMIC DNA]</scope>
    <source>
        <strain evidence="6 7">LSe1-13</strain>
    </source>
</reference>
<dbReference type="InterPro" id="IPR011059">
    <property type="entry name" value="Metal-dep_hydrolase_composite"/>
</dbReference>
<dbReference type="PANTHER" id="PTHR11271">
    <property type="entry name" value="GUANINE DEAMINASE"/>
    <property type="match status" value="1"/>
</dbReference>
<organism evidence="6 7">
    <name type="scientific">Gordonia sesuvii</name>
    <dbReference type="NCBI Taxonomy" id="3116777"/>
    <lineage>
        <taxon>Bacteria</taxon>
        <taxon>Bacillati</taxon>
        <taxon>Actinomycetota</taxon>
        <taxon>Actinomycetes</taxon>
        <taxon>Mycobacteriales</taxon>
        <taxon>Gordoniaceae</taxon>
        <taxon>Gordonia</taxon>
    </lineage>
</organism>
<dbReference type="SUPFAM" id="SSF51338">
    <property type="entry name" value="Composite domain of metallo-dependent hydrolases"/>
    <property type="match status" value="1"/>
</dbReference>
<dbReference type="SUPFAM" id="SSF51556">
    <property type="entry name" value="Metallo-dependent hydrolases"/>
    <property type="match status" value="1"/>
</dbReference>
<sequence>MSTTHLGQIFHVAGSPTVFGADDALAWFPDGALVVDDAGTVIYCGPRDARPADDAEVVHDHGAAFLIPGFVDTHIHFPQTYSVDAYGGGQLLEWLDSCIFPAESRLADPAFAEQIASDFTVRRIAAGTTAAMVFGSAFGHAQDALFAETRRVGLRLISGRGIQTVGGPSAQALLTSERDAVDLTAAEIDRWHAADTGSVDTALLHAAIVPRFSLSVTTDTLAALGELYDDVRDRGVYVHTHLNENNRPGTGEIDMVKRSFEVDSYLDTYDGKFLPGSRIGGKSLLGPRTVMAHAVHCTDAELTRMAATGTSIAHCPVSQLFLGSGTMPWRRTVEAGVTVAAGTDVGAGDEWLISRVLSDAFKVHLSEPGDASVAIHPAEMLFTGTLAGARALDMESRFGNFDAGKEADFLVIRPERWAPLEAILAQGVRADDDRTARDQTLFALLMGLREPAIAEVYVRGARVTV</sequence>
<dbReference type="Pfam" id="PF01979">
    <property type="entry name" value="Amidohydro_1"/>
    <property type="match status" value="1"/>
</dbReference>
<evidence type="ECO:0000259" key="5">
    <source>
        <dbReference type="Pfam" id="PF01979"/>
    </source>
</evidence>
<dbReference type="PANTHER" id="PTHR11271:SF6">
    <property type="entry name" value="GUANINE DEAMINASE"/>
    <property type="match status" value="1"/>
</dbReference>
<name>A0ABU7MEE9_9ACTN</name>